<comment type="caution">
    <text evidence="1">The sequence shown here is derived from an EMBL/GenBank/DDBJ whole genome shotgun (WGS) entry which is preliminary data.</text>
</comment>
<evidence type="ECO:0000313" key="2">
    <source>
        <dbReference type="Proteomes" id="UP000335978"/>
    </source>
</evidence>
<reference evidence="1 2" key="1">
    <citation type="submission" date="2019-10" db="EMBL/GenBank/DDBJ databases">
        <authorList>
            <consortium name="GenomeTrakr: Next Generation Sequencing Network for Food Pathogen Tracability"/>
        </authorList>
    </citation>
    <scope>NUCLEOTIDE SEQUENCE [LARGE SCALE GENOMIC DNA]</scope>
    <source>
        <strain evidence="1 2">CFSAN085184</strain>
    </source>
</reference>
<dbReference type="Proteomes" id="UP000335978">
    <property type="component" value="Unassembled WGS sequence"/>
</dbReference>
<gene>
    <name evidence="1" type="ORF">GCV64_14740</name>
</gene>
<name>A0A9P2FGC5_LISMN</name>
<dbReference type="AlphaFoldDB" id="A0A9P2FGC5"/>
<evidence type="ECO:0000313" key="1">
    <source>
        <dbReference type="EMBL" id="EDH0842341.1"/>
    </source>
</evidence>
<protein>
    <submittedName>
        <fullName evidence="1">Uncharacterized protein</fullName>
    </submittedName>
</protein>
<dbReference type="EMBL" id="AAMGHX010000007">
    <property type="protein sequence ID" value="EDH0842341.1"/>
    <property type="molecule type" value="Genomic_DNA"/>
</dbReference>
<accession>A0A9P2FGC5</accession>
<sequence>MNFTNYKLFDDDRLNQFVNDNGHHYTEVLEEAMFLWPNGKLTSSTEDGIRGDTHDILRSYFDNLDNDTIFTMPKLEMYEIAASTVGTVLISPETETALLANNQALTQEQIEILIKSSFSIDYFSEGISQNQGLQKLGIEEVKMNSTDYVLFDEEELQQFVYDTGQHFTDDANEAMFLWPNGKMTSSFEQGIRADDHNIISSYFESLDTDEIYKLPRNEMLEVAASTSGVIMLVPETRMALRAENQQLTREQEKVLKNISHEVGIFAKGITPELALKKLDISPDQIEERKEQSQLNGMTR</sequence>
<organism evidence="1 2">
    <name type="scientific">Listeria monocytogenes</name>
    <dbReference type="NCBI Taxonomy" id="1639"/>
    <lineage>
        <taxon>Bacteria</taxon>
        <taxon>Bacillati</taxon>
        <taxon>Bacillota</taxon>
        <taxon>Bacilli</taxon>
        <taxon>Bacillales</taxon>
        <taxon>Listeriaceae</taxon>
        <taxon>Listeria</taxon>
    </lineage>
</organism>
<proteinExistence type="predicted"/>